<keyword evidence="2" id="KW-0472">Membrane</keyword>
<dbReference type="Proteomes" id="UP001194468">
    <property type="component" value="Unassembled WGS sequence"/>
</dbReference>
<comment type="caution">
    <text evidence="3">The sequence shown here is derived from an EMBL/GenBank/DDBJ whole genome shotgun (WGS) entry which is preliminary data.</text>
</comment>
<dbReference type="AlphaFoldDB" id="A0AAD4BT86"/>
<dbReference type="EMBL" id="WHUW01000013">
    <property type="protein sequence ID" value="KAF8439694.1"/>
    <property type="molecule type" value="Genomic_DNA"/>
</dbReference>
<accession>A0AAD4BT86</accession>
<protein>
    <submittedName>
        <fullName evidence="3">Uncharacterized protein</fullName>
    </submittedName>
</protein>
<feature type="compositionally biased region" description="Low complexity" evidence="1">
    <location>
        <begin position="153"/>
        <end position="175"/>
    </location>
</feature>
<organism evidence="3 4">
    <name type="scientific">Boletus edulis BED1</name>
    <dbReference type="NCBI Taxonomy" id="1328754"/>
    <lineage>
        <taxon>Eukaryota</taxon>
        <taxon>Fungi</taxon>
        <taxon>Dikarya</taxon>
        <taxon>Basidiomycota</taxon>
        <taxon>Agaricomycotina</taxon>
        <taxon>Agaricomycetes</taxon>
        <taxon>Agaricomycetidae</taxon>
        <taxon>Boletales</taxon>
        <taxon>Boletineae</taxon>
        <taxon>Boletaceae</taxon>
        <taxon>Boletoideae</taxon>
        <taxon>Boletus</taxon>
    </lineage>
</organism>
<evidence type="ECO:0000256" key="2">
    <source>
        <dbReference type="SAM" id="Phobius"/>
    </source>
</evidence>
<name>A0AAD4BT86_BOLED</name>
<feature type="transmembrane region" description="Helical" evidence="2">
    <location>
        <begin position="20"/>
        <end position="43"/>
    </location>
</feature>
<sequence length="235" mass="25650">MSSSPNSFTGPLSMPMNVSFTALVATLVLLLAVSSAIVVRSLILRRRHQRMVEEAIRTGTWMPDRLSSTSGRRRRDFGQKPKLWEAWLKPKDNTSTEENEKSSWGDIMPFHVAYINLPTPSPQGPTASSAENPVEPVSRPARFMRPFARRRSPQSPQPTTVSPMPDQALSSSSSSPTTAPRPAVHVAVLIAMPNPSHKHHGHGHESELPVVEIGVAEVSAEGDVIETPSPRLDSS</sequence>
<gene>
    <name evidence="3" type="ORF">L210DRAFT_960979</name>
</gene>
<proteinExistence type="predicted"/>
<reference evidence="3" key="1">
    <citation type="submission" date="2019-10" db="EMBL/GenBank/DDBJ databases">
        <authorList>
            <consortium name="DOE Joint Genome Institute"/>
            <person name="Kuo A."/>
            <person name="Miyauchi S."/>
            <person name="Kiss E."/>
            <person name="Drula E."/>
            <person name="Kohler A."/>
            <person name="Sanchez-Garcia M."/>
            <person name="Andreopoulos B."/>
            <person name="Barry K.W."/>
            <person name="Bonito G."/>
            <person name="Buee M."/>
            <person name="Carver A."/>
            <person name="Chen C."/>
            <person name="Cichocki N."/>
            <person name="Clum A."/>
            <person name="Culley D."/>
            <person name="Crous P.W."/>
            <person name="Fauchery L."/>
            <person name="Girlanda M."/>
            <person name="Hayes R."/>
            <person name="Keri Z."/>
            <person name="LaButti K."/>
            <person name="Lipzen A."/>
            <person name="Lombard V."/>
            <person name="Magnuson J."/>
            <person name="Maillard F."/>
            <person name="Morin E."/>
            <person name="Murat C."/>
            <person name="Nolan M."/>
            <person name="Ohm R."/>
            <person name="Pangilinan J."/>
            <person name="Pereira M."/>
            <person name="Perotto S."/>
            <person name="Peter M."/>
            <person name="Riley R."/>
            <person name="Sitrit Y."/>
            <person name="Stielow B."/>
            <person name="Szollosi G."/>
            <person name="Zifcakova L."/>
            <person name="Stursova M."/>
            <person name="Spatafora J.W."/>
            <person name="Tedersoo L."/>
            <person name="Vaario L.-M."/>
            <person name="Yamada A."/>
            <person name="Yan M."/>
            <person name="Wang P."/>
            <person name="Xu J."/>
            <person name="Bruns T."/>
            <person name="Baldrian P."/>
            <person name="Vilgalys R."/>
            <person name="Henrissat B."/>
            <person name="Grigoriev I.V."/>
            <person name="Hibbett D."/>
            <person name="Nagy L.G."/>
            <person name="Martin F.M."/>
        </authorList>
    </citation>
    <scope>NUCLEOTIDE SEQUENCE</scope>
    <source>
        <strain evidence="3">BED1</strain>
    </source>
</reference>
<evidence type="ECO:0000313" key="3">
    <source>
        <dbReference type="EMBL" id="KAF8439694.1"/>
    </source>
</evidence>
<evidence type="ECO:0000256" key="1">
    <source>
        <dbReference type="SAM" id="MobiDB-lite"/>
    </source>
</evidence>
<feature type="region of interest" description="Disordered" evidence="1">
    <location>
        <begin position="116"/>
        <end position="181"/>
    </location>
</feature>
<reference evidence="3" key="2">
    <citation type="journal article" date="2020" name="Nat. Commun.">
        <title>Large-scale genome sequencing of mycorrhizal fungi provides insights into the early evolution of symbiotic traits.</title>
        <authorList>
            <person name="Miyauchi S."/>
            <person name="Kiss E."/>
            <person name="Kuo A."/>
            <person name="Drula E."/>
            <person name="Kohler A."/>
            <person name="Sanchez-Garcia M."/>
            <person name="Morin E."/>
            <person name="Andreopoulos B."/>
            <person name="Barry K.W."/>
            <person name="Bonito G."/>
            <person name="Buee M."/>
            <person name="Carver A."/>
            <person name="Chen C."/>
            <person name="Cichocki N."/>
            <person name="Clum A."/>
            <person name="Culley D."/>
            <person name="Crous P.W."/>
            <person name="Fauchery L."/>
            <person name="Girlanda M."/>
            <person name="Hayes R.D."/>
            <person name="Keri Z."/>
            <person name="LaButti K."/>
            <person name="Lipzen A."/>
            <person name="Lombard V."/>
            <person name="Magnuson J."/>
            <person name="Maillard F."/>
            <person name="Murat C."/>
            <person name="Nolan M."/>
            <person name="Ohm R.A."/>
            <person name="Pangilinan J."/>
            <person name="Pereira M.F."/>
            <person name="Perotto S."/>
            <person name="Peter M."/>
            <person name="Pfister S."/>
            <person name="Riley R."/>
            <person name="Sitrit Y."/>
            <person name="Stielow J.B."/>
            <person name="Szollosi G."/>
            <person name="Zifcakova L."/>
            <person name="Stursova M."/>
            <person name="Spatafora J.W."/>
            <person name="Tedersoo L."/>
            <person name="Vaario L.M."/>
            <person name="Yamada A."/>
            <person name="Yan M."/>
            <person name="Wang P."/>
            <person name="Xu J."/>
            <person name="Bruns T."/>
            <person name="Baldrian P."/>
            <person name="Vilgalys R."/>
            <person name="Dunand C."/>
            <person name="Henrissat B."/>
            <person name="Grigoriev I.V."/>
            <person name="Hibbett D."/>
            <person name="Nagy L.G."/>
            <person name="Martin F.M."/>
        </authorList>
    </citation>
    <scope>NUCLEOTIDE SEQUENCE</scope>
    <source>
        <strain evidence="3">BED1</strain>
    </source>
</reference>
<keyword evidence="2" id="KW-1133">Transmembrane helix</keyword>
<evidence type="ECO:0000313" key="4">
    <source>
        <dbReference type="Proteomes" id="UP001194468"/>
    </source>
</evidence>
<keyword evidence="2" id="KW-0812">Transmembrane</keyword>
<keyword evidence="4" id="KW-1185">Reference proteome</keyword>